<protein>
    <submittedName>
        <fullName evidence="1">Uncharacterized protein</fullName>
    </submittedName>
</protein>
<proteinExistence type="predicted"/>
<accession>A0A5C6ASX7</accession>
<reference evidence="1 2" key="1">
    <citation type="submission" date="2019-02" db="EMBL/GenBank/DDBJ databases">
        <title>Deep-cultivation of Planctomycetes and their phenomic and genomic characterization uncovers novel biology.</title>
        <authorList>
            <person name="Wiegand S."/>
            <person name="Jogler M."/>
            <person name="Boedeker C."/>
            <person name="Pinto D."/>
            <person name="Vollmers J."/>
            <person name="Rivas-Marin E."/>
            <person name="Kohn T."/>
            <person name="Peeters S.H."/>
            <person name="Heuer A."/>
            <person name="Rast P."/>
            <person name="Oberbeckmann S."/>
            <person name="Bunk B."/>
            <person name="Jeske O."/>
            <person name="Meyerdierks A."/>
            <person name="Storesund J.E."/>
            <person name="Kallscheuer N."/>
            <person name="Luecker S."/>
            <person name="Lage O.M."/>
            <person name="Pohl T."/>
            <person name="Merkel B.J."/>
            <person name="Hornburger P."/>
            <person name="Mueller R.-W."/>
            <person name="Bruemmer F."/>
            <person name="Labrenz M."/>
            <person name="Spormann A.M."/>
            <person name="Op Den Camp H."/>
            <person name="Overmann J."/>
            <person name="Amann R."/>
            <person name="Jetten M.S.M."/>
            <person name="Mascher T."/>
            <person name="Medema M.H."/>
            <person name="Devos D.P."/>
            <person name="Kaster A.-K."/>
            <person name="Ovreas L."/>
            <person name="Rohde M."/>
            <person name="Galperin M.Y."/>
            <person name="Jogler C."/>
        </authorList>
    </citation>
    <scope>NUCLEOTIDE SEQUENCE [LARGE SCALE GENOMIC DNA]</scope>
    <source>
        <strain evidence="1 2">Pla52n</strain>
    </source>
</reference>
<dbReference type="EMBL" id="SJPN01000004">
    <property type="protein sequence ID" value="TWU02389.1"/>
    <property type="molecule type" value="Genomic_DNA"/>
</dbReference>
<sequence>MNNPVWWSGTARRLGFAVVDLAKDPIATGSLTRSTTLKISYRIFNKIHYPKDKLTQTTSVSLGFQQFDDFLVARILSENQCGFPVIFVHQ</sequence>
<name>A0A5C6ASX7_9BACT</name>
<organism evidence="1 2">
    <name type="scientific">Stieleria varia</name>
    <dbReference type="NCBI Taxonomy" id="2528005"/>
    <lineage>
        <taxon>Bacteria</taxon>
        <taxon>Pseudomonadati</taxon>
        <taxon>Planctomycetota</taxon>
        <taxon>Planctomycetia</taxon>
        <taxon>Pirellulales</taxon>
        <taxon>Pirellulaceae</taxon>
        <taxon>Stieleria</taxon>
    </lineage>
</organism>
<comment type="caution">
    <text evidence="1">The sequence shown here is derived from an EMBL/GenBank/DDBJ whole genome shotgun (WGS) entry which is preliminary data.</text>
</comment>
<gene>
    <name evidence="1" type="ORF">Pla52n_34390</name>
</gene>
<keyword evidence="2" id="KW-1185">Reference proteome</keyword>
<evidence type="ECO:0000313" key="2">
    <source>
        <dbReference type="Proteomes" id="UP000320176"/>
    </source>
</evidence>
<evidence type="ECO:0000313" key="1">
    <source>
        <dbReference type="EMBL" id="TWU02389.1"/>
    </source>
</evidence>
<dbReference type="AlphaFoldDB" id="A0A5C6ASX7"/>
<dbReference type="Proteomes" id="UP000320176">
    <property type="component" value="Unassembled WGS sequence"/>
</dbReference>